<name>A0A1M6I8V5_9FIRM</name>
<dbReference type="EMBL" id="FQZL01000016">
    <property type="protein sequence ID" value="SHJ30911.1"/>
    <property type="molecule type" value="Genomic_DNA"/>
</dbReference>
<reference evidence="2 3" key="1">
    <citation type="submission" date="2016-11" db="EMBL/GenBank/DDBJ databases">
        <authorList>
            <person name="Jaros S."/>
            <person name="Januszkiewicz K."/>
            <person name="Wedrychowicz H."/>
        </authorList>
    </citation>
    <scope>NUCLEOTIDE SEQUENCE [LARGE SCALE GENOMIC DNA]</scope>
    <source>
        <strain evidence="2 3">DSM 17477</strain>
    </source>
</reference>
<keyword evidence="2" id="KW-0255">Endonuclease</keyword>
<keyword evidence="2" id="KW-0540">Nuclease</keyword>
<sequence>MYKHVLLLAMLERGPDEWWKPVKPEEVAPYFYRFMVDNEDVKNLAFADKGKEDLRKKYDVKKVAYLIRVNPMRYWGKFSCYRNGEFWFELSIPSHRREEVYEKTRFECIARVEKELDFKIDTMINLKDEYEYRYDESKNMYISESEREGYVKQRLTQGKFRNRLLERFDDCIICGIENKNLLVASHIKPWKKSNNSERVDVNNGLLLCPNHDKLFDKGWISFNGEGSLILSPKLSEYTDNKKLMIESGISCEFSHENYQYLSYHRNEIFMK</sequence>
<dbReference type="InterPro" id="IPR003615">
    <property type="entry name" value="HNH_nuc"/>
</dbReference>
<evidence type="ECO:0000259" key="1">
    <source>
        <dbReference type="Pfam" id="PF13391"/>
    </source>
</evidence>
<organism evidence="2 3">
    <name type="scientific">Dethiosulfatibacter aminovorans DSM 17477</name>
    <dbReference type="NCBI Taxonomy" id="1121476"/>
    <lineage>
        <taxon>Bacteria</taxon>
        <taxon>Bacillati</taxon>
        <taxon>Bacillota</taxon>
        <taxon>Tissierellia</taxon>
        <taxon>Dethiosulfatibacter</taxon>
    </lineage>
</organism>
<evidence type="ECO:0000313" key="2">
    <source>
        <dbReference type="EMBL" id="SHJ30911.1"/>
    </source>
</evidence>
<accession>A0A1M6I8V5</accession>
<dbReference type="Proteomes" id="UP000184052">
    <property type="component" value="Unassembled WGS sequence"/>
</dbReference>
<dbReference type="AlphaFoldDB" id="A0A1M6I8V5"/>
<dbReference type="OrthoDB" id="5678128at2"/>
<keyword evidence="3" id="KW-1185">Reference proteome</keyword>
<dbReference type="Pfam" id="PF13391">
    <property type="entry name" value="HNH_2"/>
    <property type="match status" value="1"/>
</dbReference>
<protein>
    <submittedName>
        <fullName evidence="2">HNH endonuclease</fullName>
    </submittedName>
</protein>
<feature type="domain" description="HNH nuclease" evidence="1">
    <location>
        <begin position="171"/>
        <end position="223"/>
    </location>
</feature>
<dbReference type="STRING" id="1121476.SAMN02745751_02236"/>
<keyword evidence="2" id="KW-0378">Hydrolase</keyword>
<dbReference type="GO" id="GO:0004519">
    <property type="term" value="F:endonuclease activity"/>
    <property type="evidence" value="ECO:0007669"/>
    <property type="project" value="UniProtKB-KW"/>
</dbReference>
<proteinExistence type="predicted"/>
<evidence type="ECO:0000313" key="3">
    <source>
        <dbReference type="Proteomes" id="UP000184052"/>
    </source>
</evidence>
<gene>
    <name evidence="2" type="ORF">SAMN02745751_02236</name>
</gene>